<dbReference type="GO" id="GO:0033499">
    <property type="term" value="P:galactose catabolic process via UDP-galactose, Leloir pathway"/>
    <property type="evidence" value="ECO:0007669"/>
    <property type="project" value="TreeGrafter"/>
</dbReference>
<dbReference type="EMBL" id="DPMF01000359">
    <property type="protein sequence ID" value="HCV82461.1"/>
    <property type="molecule type" value="Genomic_DNA"/>
</dbReference>
<dbReference type="SUPFAM" id="SSF74650">
    <property type="entry name" value="Galactose mutarotase-like"/>
    <property type="match status" value="1"/>
</dbReference>
<dbReference type="OMA" id="LENDHGM"/>
<reference evidence="12 13" key="1">
    <citation type="journal article" date="2018" name="Nat. Biotechnol.">
        <title>A standardized bacterial taxonomy based on genome phylogeny substantially revises the tree of life.</title>
        <authorList>
            <person name="Parks D.H."/>
            <person name="Chuvochina M."/>
            <person name="Waite D.W."/>
            <person name="Rinke C."/>
            <person name="Skarshewski A."/>
            <person name="Chaumeil P.A."/>
            <person name="Hugenholtz P."/>
        </authorList>
    </citation>
    <scope>NUCLEOTIDE SEQUENCE [LARGE SCALE GENOMIC DNA]</scope>
    <source>
        <strain evidence="12">UBA9359</strain>
    </source>
</reference>
<dbReference type="Proteomes" id="UP000264330">
    <property type="component" value="Unassembled WGS sequence"/>
</dbReference>
<evidence type="ECO:0000313" key="13">
    <source>
        <dbReference type="Proteomes" id="UP000264330"/>
    </source>
</evidence>
<feature type="active site" description="Proton donor" evidence="9">
    <location>
        <position position="218"/>
    </location>
</feature>
<evidence type="ECO:0000256" key="6">
    <source>
        <dbReference type="ARBA" id="ARBA00023235"/>
    </source>
</evidence>
<dbReference type="NCBIfam" id="NF008277">
    <property type="entry name" value="PRK11055.1"/>
    <property type="match status" value="1"/>
</dbReference>
<feature type="binding site" evidence="11">
    <location>
        <begin position="121"/>
        <end position="122"/>
    </location>
    <ligand>
        <name>beta-D-galactose</name>
        <dbReference type="ChEBI" id="CHEBI:27667"/>
    </ligand>
</feature>
<keyword evidence="5" id="KW-0106">Calcium</keyword>
<name>A0A3D5J2V5_9FLAO</name>
<dbReference type="UniPathway" id="UPA00242"/>
<dbReference type="InterPro" id="IPR015443">
    <property type="entry name" value="Aldose_1-epimerase"/>
</dbReference>
<feature type="active site" description="Proton acceptor" evidence="9">
    <location>
        <position position="364"/>
    </location>
</feature>
<evidence type="ECO:0000256" key="7">
    <source>
        <dbReference type="ARBA" id="ARBA00023277"/>
    </source>
</evidence>
<comment type="catalytic activity">
    <reaction evidence="8">
        <text>alpha-D-glucose = beta-D-glucose</text>
        <dbReference type="Rhea" id="RHEA:10264"/>
        <dbReference type="ChEBI" id="CHEBI:15903"/>
        <dbReference type="ChEBI" id="CHEBI:17925"/>
        <dbReference type="EC" id="5.1.3.3"/>
    </reaction>
</comment>
<dbReference type="PROSITE" id="PS51257">
    <property type="entry name" value="PROKAR_LIPOPROTEIN"/>
    <property type="match status" value="1"/>
</dbReference>
<accession>A0A3D5J2V5</accession>
<evidence type="ECO:0000256" key="11">
    <source>
        <dbReference type="PIRSR" id="PIRSR005096-3"/>
    </source>
</evidence>
<protein>
    <recommendedName>
        <fullName evidence="8">Aldose 1-epimerase</fullName>
        <ecNumber evidence="8">5.1.3.3</ecNumber>
    </recommendedName>
</protein>
<evidence type="ECO:0000256" key="10">
    <source>
        <dbReference type="PIRSR" id="PIRSR005096-2"/>
    </source>
</evidence>
<comment type="similarity">
    <text evidence="3 8">Belongs to the aldose epimerase family.</text>
</comment>
<keyword evidence="6 8" id="KW-0413">Isomerase</keyword>
<evidence type="ECO:0000256" key="8">
    <source>
        <dbReference type="PIRNR" id="PIRNR005096"/>
    </source>
</evidence>
<dbReference type="GO" id="GO:0006006">
    <property type="term" value="P:glucose metabolic process"/>
    <property type="evidence" value="ECO:0007669"/>
    <property type="project" value="TreeGrafter"/>
</dbReference>
<keyword evidence="7 8" id="KW-0119">Carbohydrate metabolism</keyword>
<dbReference type="AlphaFoldDB" id="A0A3D5J2V5"/>
<dbReference type="InterPro" id="IPR008183">
    <property type="entry name" value="Aldose_1/G6P_1-epimerase"/>
</dbReference>
<gene>
    <name evidence="12" type="ORF">DGQ38_15580</name>
</gene>
<evidence type="ECO:0000256" key="5">
    <source>
        <dbReference type="ARBA" id="ARBA00022837"/>
    </source>
</evidence>
<evidence type="ECO:0000256" key="4">
    <source>
        <dbReference type="ARBA" id="ARBA00011245"/>
    </source>
</evidence>
<dbReference type="PIRSF" id="PIRSF005096">
    <property type="entry name" value="GALM"/>
    <property type="match status" value="1"/>
</dbReference>
<dbReference type="InterPro" id="IPR047215">
    <property type="entry name" value="Galactose_mutarotase-like"/>
</dbReference>
<comment type="subunit">
    <text evidence="4">Monomer.</text>
</comment>
<evidence type="ECO:0000256" key="2">
    <source>
        <dbReference type="ARBA" id="ARBA00005028"/>
    </source>
</evidence>
<dbReference type="Gene3D" id="2.70.98.10">
    <property type="match status" value="1"/>
</dbReference>
<feature type="binding site" evidence="10">
    <location>
        <position position="290"/>
    </location>
    <ligand>
        <name>beta-D-galactose</name>
        <dbReference type="ChEBI" id="CHEBI:27667"/>
    </ligand>
</feature>
<evidence type="ECO:0000256" key="3">
    <source>
        <dbReference type="ARBA" id="ARBA00006206"/>
    </source>
</evidence>
<dbReference type="EC" id="5.1.3.3" evidence="8"/>
<dbReference type="PANTHER" id="PTHR10091">
    <property type="entry name" value="ALDOSE-1-EPIMERASE"/>
    <property type="match status" value="1"/>
</dbReference>
<comment type="caution">
    <text evidence="12">The sequence shown here is derived from an EMBL/GenBank/DDBJ whole genome shotgun (WGS) entry which is preliminary data.</text>
</comment>
<dbReference type="InterPro" id="IPR014718">
    <property type="entry name" value="GH-type_carb-bd"/>
</dbReference>
<dbReference type="InterPro" id="IPR011013">
    <property type="entry name" value="Gal_mutarotase_sf_dom"/>
</dbReference>
<dbReference type="GO" id="GO:0030246">
    <property type="term" value="F:carbohydrate binding"/>
    <property type="evidence" value="ECO:0007669"/>
    <property type="project" value="InterPro"/>
</dbReference>
<evidence type="ECO:0000313" key="12">
    <source>
        <dbReference type="EMBL" id="HCV82461.1"/>
    </source>
</evidence>
<dbReference type="GO" id="GO:0004034">
    <property type="term" value="F:aldose 1-epimerase activity"/>
    <property type="evidence" value="ECO:0007669"/>
    <property type="project" value="UniProtKB-EC"/>
</dbReference>
<dbReference type="PANTHER" id="PTHR10091:SF0">
    <property type="entry name" value="GALACTOSE MUTAROTASE"/>
    <property type="match status" value="1"/>
</dbReference>
<proteinExistence type="inferred from homology"/>
<evidence type="ECO:0000256" key="9">
    <source>
        <dbReference type="PIRSR" id="PIRSR005096-1"/>
    </source>
</evidence>
<organism evidence="12 13">
    <name type="scientific">Zunongwangia profunda</name>
    <dbReference type="NCBI Taxonomy" id="398743"/>
    <lineage>
        <taxon>Bacteria</taxon>
        <taxon>Pseudomonadati</taxon>
        <taxon>Bacteroidota</taxon>
        <taxon>Flavobacteriia</taxon>
        <taxon>Flavobacteriales</taxon>
        <taxon>Flavobacteriaceae</taxon>
        <taxon>Zunongwangia</taxon>
    </lineage>
</organism>
<dbReference type="RefSeq" id="WP_013073698.1">
    <property type="nucleotide sequence ID" value="NZ_CAJXAW010000035.1"/>
</dbReference>
<comment type="cofactor">
    <cofactor evidence="1">
        <name>Ca(2+)</name>
        <dbReference type="ChEBI" id="CHEBI:29108"/>
    </cofactor>
</comment>
<comment type="pathway">
    <text evidence="2 8">Carbohydrate metabolism; hexose metabolism.</text>
</comment>
<evidence type="ECO:0000256" key="1">
    <source>
        <dbReference type="ARBA" id="ARBA00001913"/>
    </source>
</evidence>
<dbReference type="Pfam" id="PF01263">
    <property type="entry name" value="Aldose_epim"/>
    <property type="match status" value="1"/>
</dbReference>
<sequence>MRNVKNTFLATFLVLLALACKEKPSEDEKGVAEIADHPENFYGLEKEKFDTIIDGKEVKLYWIKNDDIAVAFTNYGGRIVGLWVPDKTGKMTDVVVGMNSVSGFANATEPYFGATIGRVGNRIAKGKFTLNGTEYSIPKNNNGNTLHGGNKGFQYVVWEAKQPDDKTLVFTYDSPDMEEGFPGNLEVKVTYSVTDDQSILMEYEATTDKATPVNLTNHAFFNLNGEGSGAILDHKVQIFANQFTPVDAGLIPSGESKDVKGTPFDFTQAHTIGERIETENDQLKNGGGYDHNFVLIQDKNADQQTTKNKGMNHAATFTGDQSGIVMDVYTQEPGVQFYSGNFMQSKNTFKSGVKDDYRTAFALETQHFPDAPNQENFPSIILEPGDTYHTISEYHFSTTNN</sequence>
<dbReference type="CDD" id="cd09019">
    <property type="entry name" value="galactose_mutarotase_like"/>
    <property type="match status" value="1"/>
</dbReference>